<sequence>MGYYELLQDERWREFSSLIIKRDNYKCQKCGRIGFRNDLYVPISSLNEALAFFDSITFDGKSLQEIINIPVSFDNSFHFVPLTNMNDLHIAKFTKKKLLPAIMEIRIYNESPIQQEVPFNFKCFRINEVLNNTQSYNPVTISVAHFPISGKTHNGYIYFTNKDAWHPYPCIDKLKIITNEYYISISTAHSKEKSLFSILNVHHKYYKFANPIPWDYAPNALITLCEECHYHIHEEETIPILNEDNKDISHSLQWCDRCNGTGFLPQYQHIENGICFKCRGTKRIFY</sequence>
<proteinExistence type="predicted"/>
<evidence type="ECO:0000313" key="1">
    <source>
        <dbReference type="EMBL" id="KAA4660530.1"/>
    </source>
</evidence>
<dbReference type="Proteomes" id="UP000435985">
    <property type="component" value="Unassembled WGS sequence"/>
</dbReference>
<gene>
    <name evidence="1" type="ORF">F3B98_26450</name>
</gene>
<evidence type="ECO:0008006" key="3">
    <source>
        <dbReference type="Google" id="ProtNLM"/>
    </source>
</evidence>
<dbReference type="RefSeq" id="WP_149959029.1">
    <property type="nucleotide sequence ID" value="NZ_JBCHGG010000005.1"/>
</dbReference>
<name>A0A5N4ELP4_BACOV</name>
<dbReference type="AlphaFoldDB" id="A0A5N4ELP4"/>
<organism evidence="1 2">
    <name type="scientific">Bacteroides ovatus</name>
    <dbReference type="NCBI Taxonomy" id="28116"/>
    <lineage>
        <taxon>Bacteria</taxon>
        <taxon>Pseudomonadati</taxon>
        <taxon>Bacteroidota</taxon>
        <taxon>Bacteroidia</taxon>
        <taxon>Bacteroidales</taxon>
        <taxon>Bacteroidaceae</taxon>
        <taxon>Bacteroides</taxon>
    </lineage>
</organism>
<comment type="caution">
    <text evidence="1">The sequence shown here is derived from an EMBL/GenBank/DDBJ whole genome shotgun (WGS) entry which is preliminary data.</text>
</comment>
<accession>A0A5N4ELP4</accession>
<reference evidence="1 2" key="1">
    <citation type="journal article" date="2019" name="Nat. Med.">
        <title>A library of human gut bacterial isolates paired with longitudinal multiomics data enables mechanistic microbiome research.</title>
        <authorList>
            <person name="Poyet M."/>
            <person name="Groussin M."/>
            <person name="Gibbons S.M."/>
            <person name="Avila-Pacheco J."/>
            <person name="Jiang X."/>
            <person name="Kearney S.M."/>
            <person name="Perrotta A.R."/>
            <person name="Berdy B."/>
            <person name="Zhao S."/>
            <person name="Lieberman T.D."/>
            <person name="Swanson P.K."/>
            <person name="Smith M."/>
            <person name="Roesemann S."/>
            <person name="Alexander J.E."/>
            <person name="Rich S.A."/>
            <person name="Livny J."/>
            <person name="Vlamakis H."/>
            <person name="Clish C."/>
            <person name="Bullock K."/>
            <person name="Deik A."/>
            <person name="Scott J."/>
            <person name="Pierce K.A."/>
            <person name="Xavier R.J."/>
            <person name="Alm E.J."/>
        </authorList>
    </citation>
    <scope>NUCLEOTIDE SEQUENCE [LARGE SCALE GENOMIC DNA]</scope>
    <source>
        <strain evidence="1 2">BIOML-A14</strain>
    </source>
</reference>
<evidence type="ECO:0000313" key="2">
    <source>
        <dbReference type="Proteomes" id="UP000435985"/>
    </source>
</evidence>
<protein>
    <recommendedName>
        <fullName evidence="3">HNH endonuclease</fullName>
    </recommendedName>
</protein>
<dbReference type="EMBL" id="VWFO01000075">
    <property type="protein sequence ID" value="KAA4660530.1"/>
    <property type="molecule type" value="Genomic_DNA"/>
</dbReference>